<evidence type="ECO:0000313" key="3">
    <source>
        <dbReference type="Proteomes" id="UP001228049"/>
    </source>
</evidence>
<feature type="compositionally biased region" description="Basic and acidic residues" evidence="1">
    <location>
        <begin position="56"/>
        <end position="67"/>
    </location>
</feature>
<evidence type="ECO:0000313" key="2">
    <source>
        <dbReference type="EMBL" id="KAK1886479.1"/>
    </source>
</evidence>
<name>A0AAD9BQ15_DISEL</name>
<feature type="region of interest" description="Disordered" evidence="1">
    <location>
        <begin position="37"/>
        <end position="112"/>
    </location>
</feature>
<protein>
    <submittedName>
        <fullName evidence="2">Zinc finger protein 827</fullName>
    </submittedName>
</protein>
<evidence type="ECO:0000256" key="1">
    <source>
        <dbReference type="SAM" id="MobiDB-lite"/>
    </source>
</evidence>
<sequence>MPSHPEMPIAATDLCSLHKMICQKLAAHDAIVIVKIGRTKGRKSANQRESLKSPFHMKEEPKAEEALSPRPSSQSQSQVQPSFPATFCHNGPMGAAERLGSLKQREGSPMTKNNLLNQDINIKVASELLMKLSGRL</sequence>
<comment type="caution">
    <text evidence="2">The sequence shown here is derived from an EMBL/GenBank/DDBJ whole genome shotgun (WGS) entry which is preliminary data.</text>
</comment>
<dbReference type="EMBL" id="JASDAP010000020">
    <property type="protein sequence ID" value="KAK1886479.1"/>
    <property type="molecule type" value="Genomic_DNA"/>
</dbReference>
<feature type="compositionally biased region" description="Low complexity" evidence="1">
    <location>
        <begin position="68"/>
        <end position="84"/>
    </location>
</feature>
<organism evidence="2 3">
    <name type="scientific">Dissostichus eleginoides</name>
    <name type="common">Patagonian toothfish</name>
    <name type="synonym">Dissostichus amissus</name>
    <dbReference type="NCBI Taxonomy" id="100907"/>
    <lineage>
        <taxon>Eukaryota</taxon>
        <taxon>Metazoa</taxon>
        <taxon>Chordata</taxon>
        <taxon>Craniata</taxon>
        <taxon>Vertebrata</taxon>
        <taxon>Euteleostomi</taxon>
        <taxon>Actinopterygii</taxon>
        <taxon>Neopterygii</taxon>
        <taxon>Teleostei</taxon>
        <taxon>Neoteleostei</taxon>
        <taxon>Acanthomorphata</taxon>
        <taxon>Eupercaria</taxon>
        <taxon>Perciformes</taxon>
        <taxon>Notothenioidei</taxon>
        <taxon>Nototheniidae</taxon>
        <taxon>Dissostichus</taxon>
    </lineage>
</organism>
<reference evidence="2" key="1">
    <citation type="submission" date="2023-04" db="EMBL/GenBank/DDBJ databases">
        <title>Chromosome-level genome of Chaenocephalus aceratus.</title>
        <authorList>
            <person name="Park H."/>
        </authorList>
    </citation>
    <scope>NUCLEOTIDE SEQUENCE</scope>
    <source>
        <strain evidence="2">DE</strain>
        <tissue evidence="2">Muscle</tissue>
    </source>
</reference>
<dbReference type="Proteomes" id="UP001228049">
    <property type="component" value="Unassembled WGS sequence"/>
</dbReference>
<accession>A0AAD9BQ15</accession>
<dbReference type="AlphaFoldDB" id="A0AAD9BQ15"/>
<gene>
    <name evidence="2" type="ORF">KUDE01_030194</name>
</gene>
<proteinExistence type="predicted"/>
<keyword evidence="3" id="KW-1185">Reference proteome</keyword>